<keyword evidence="3" id="KW-1185">Reference proteome</keyword>
<organism evidence="2 3">
    <name type="scientific">Roseococcus pinisoli</name>
    <dbReference type="NCBI Taxonomy" id="2835040"/>
    <lineage>
        <taxon>Bacteria</taxon>
        <taxon>Pseudomonadati</taxon>
        <taxon>Pseudomonadota</taxon>
        <taxon>Alphaproteobacteria</taxon>
        <taxon>Acetobacterales</taxon>
        <taxon>Roseomonadaceae</taxon>
        <taxon>Roseococcus</taxon>
    </lineage>
</organism>
<dbReference type="RefSeq" id="WP_213669960.1">
    <property type="nucleotide sequence ID" value="NZ_JAHCDA010000002.1"/>
</dbReference>
<name>A0ABS5QDE2_9PROT</name>
<gene>
    <name evidence="2" type="ORF">KHU32_10005</name>
</gene>
<evidence type="ECO:0000313" key="2">
    <source>
        <dbReference type="EMBL" id="MBS7811271.1"/>
    </source>
</evidence>
<reference evidence="2 3" key="1">
    <citation type="submission" date="2021-05" db="EMBL/GenBank/DDBJ databases">
        <title>Roseococcus sp. XZZS9, whole genome shotgun sequencing project.</title>
        <authorList>
            <person name="Zhao G."/>
            <person name="Shen L."/>
        </authorList>
    </citation>
    <scope>NUCLEOTIDE SEQUENCE [LARGE SCALE GENOMIC DNA]</scope>
    <source>
        <strain evidence="2 3">XZZS9</strain>
    </source>
</reference>
<keyword evidence="1" id="KW-0732">Signal</keyword>
<protein>
    <submittedName>
        <fullName evidence="2">Uncharacterized protein</fullName>
    </submittedName>
</protein>
<dbReference type="Proteomes" id="UP000766336">
    <property type="component" value="Unassembled WGS sequence"/>
</dbReference>
<evidence type="ECO:0000256" key="1">
    <source>
        <dbReference type="SAM" id="SignalP"/>
    </source>
</evidence>
<feature type="chain" id="PRO_5045875593" evidence="1">
    <location>
        <begin position="24"/>
        <end position="145"/>
    </location>
</feature>
<sequence length="145" mass="15787">MLRRRSLLPLVSGLLATPALVRAQTRQGPPHEWMFGAWTGGIFPVTETEGPACFGNVSVIVTRDIVMRVSSLDVAFRQRAIETVAVAPNGLEFRFVPLPGRGAIPETGFGCDGNPDILRVERRGEDEVVFPNCGDFPGPLRRCKG</sequence>
<evidence type="ECO:0000313" key="3">
    <source>
        <dbReference type="Proteomes" id="UP000766336"/>
    </source>
</evidence>
<feature type="signal peptide" evidence="1">
    <location>
        <begin position="1"/>
        <end position="23"/>
    </location>
</feature>
<comment type="caution">
    <text evidence="2">The sequence shown here is derived from an EMBL/GenBank/DDBJ whole genome shotgun (WGS) entry which is preliminary data.</text>
</comment>
<dbReference type="EMBL" id="JAHCDA010000002">
    <property type="protein sequence ID" value="MBS7811271.1"/>
    <property type="molecule type" value="Genomic_DNA"/>
</dbReference>
<accession>A0ABS5QDE2</accession>
<proteinExistence type="predicted"/>